<evidence type="ECO:0000313" key="5">
    <source>
        <dbReference type="EMBL" id="QDZ39138.1"/>
    </source>
</evidence>
<dbReference type="EC" id="2.7.1.2" evidence="3"/>
<dbReference type="RefSeq" id="WP_146294744.1">
    <property type="nucleotide sequence ID" value="NZ_CP042326.1"/>
</dbReference>
<evidence type="ECO:0000256" key="3">
    <source>
        <dbReference type="HAMAP-Rule" id="MF_00524"/>
    </source>
</evidence>
<comment type="catalytic activity">
    <reaction evidence="3">
        <text>D-glucose + ATP = D-glucose 6-phosphate + ADP + H(+)</text>
        <dbReference type="Rhea" id="RHEA:17825"/>
        <dbReference type="ChEBI" id="CHEBI:4167"/>
        <dbReference type="ChEBI" id="CHEBI:15378"/>
        <dbReference type="ChEBI" id="CHEBI:30616"/>
        <dbReference type="ChEBI" id="CHEBI:61548"/>
        <dbReference type="ChEBI" id="CHEBI:456216"/>
        <dbReference type="EC" id="2.7.1.2"/>
    </reaction>
</comment>
<dbReference type="PANTHER" id="PTHR47363">
    <property type="entry name" value="GLUCOKINASE"/>
    <property type="match status" value="1"/>
</dbReference>
<keyword evidence="2 3" id="KW-0418">Kinase</keyword>
<dbReference type="Pfam" id="PF02685">
    <property type="entry name" value="Glucokinase"/>
    <property type="match status" value="1"/>
</dbReference>
<dbReference type="OrthoDB" id="9800595at2"/>
<dbReference type="GO" id="GO:0005737">
    <property type="term" value="C:cytoplasm"/>
    <property type="evidence" value="ECO:0007669"/>
    <property type="project" value="UniProtKB-SubCell"/>
</dbReference>
<comment type="similarity">
    <text evidence="3 4">Belongs to the bacterial glucokinase family.</text>
</comment>
<accession>A0A5B8NJN2</accession>
<keyword evidence="3" id="KW-0067">ATP-binding</keyword>
<keyword evidence="6" id="KW-1185">Reference proteome</keyword>
<evidence type="ECO:0000256" key="1">
    <source>
        <dbReference type="ARBA" id="ARBA00022679"/>
    </source>
</evidence>
<dbReference type="NCBIfam" id="TIGR00749">
    <property type="entry name" value="glk"/>
    <property type="match status" value="1"/>
</dbReference>
<feature type="binding site" evidence="3">
    <location>
        <begin position="7"/>
        <end position="12"/>
    </location>
    <ligand>
        <name>ATP</name>
        <dbReference type="ChEBI" id="CHEBI:30616"/>
    </ligand>
</feature>
<dbReference type="KEGG" id="enn:FRE64_03830"/>
<dbReference type="InterPro" id="IPR043129">
    <property type="entry name" value="ATPase_NBD"/>
</dbReference>
<dbReference type="Gene3D" id="3.30.420.40">
    <property type="match status" value="1"/>
</dbReference>
<dbReference type="SUPFAM" id="SSF53067">
    <property type="entry name" value="Actin-like ATPase domain"/>
    <property type="match status" value="1"/>
</dbReference>
<evidence type="ECO:0000313" key="6">
    <source>
        <dbReference type="Proteomes" id="UP000318453"/>
    </source>
</evidence>
<dbReference type="NCBIfam" id="NF001415">
    <property type="entry name" value="PRK00292.1-2"/>
    <property type="match status" value="1"/>
</dbReference>
<keyword evidence="3" id="KW-0324">Glycolysis</keyword>
<dbReference type="GO" id="GO:0005524">
    <property type="term" value="F:ATP binding"/>
    <property type="evidence" value="ECO:0007669"/>
    <property type="project" value="UniProtKB-UniRule"/>
</dbReference>
<dbReference type="CDD" id="cd24008">
    <property type="entry name" value="ASKHA_NBD_GLK"/>
    <property type="match status" value="1"/>
</dbReference>
<evidence type="ECO:0000256" key="4">
    <source>
        <dbReference type="RuleBase" id="RU004046"/>
    </source>
</evidence>
<evidence type="ECO:0000256" key="2">
    <source>
        <dbReference type="ARBA" id="ARBA00022777"/>
    </source>
</evidence>
<dbReference type="HAMAP" id="MF_00524">
    <property type="entry name" value="Glucokinase"/>
    <property type="match status" value="1"/>
</dbReference>
<proteinExistence type="inferred from homology"/>
<sequence length="341" mass="37264">MTVLIAGDIGGTKTILRLVEVTESTVNFNNLLEITYPSQRYPHLVPMVQEFLGQTNYKPDRACFAIAGPVVKQVSQLTNLDWQLDANHLKEELNLETVSLINDFAAISYGVLGLKTNELETLQTVEAQNDAPIAVIGAGTGLGEGFLTPLGNGDYLVFGTEGGHTEFPPRSELEFRLLEYIKEQKQIDRVSVERVVSGQGIVSIYQGLRDLKIITDYNSTVAEMIKKWEETETTEIDPAAVISQAAQAETDPLSEKTMEIFIEAYAAEAGNLALKLMPYGGLYIAGGIAAKNLSLIKNSRFLEVFKQKGRVSPILDAVPIHIVLNSQVGLLGSIMYGLSIT</sequence>
<gene>
    <name evidence="3" type="primary">glk</name>
    <name evidence="5" type="ORF">FRE64_03830</name>
</gene>
<dbReference type="EMBL" id="CP042326">
    <property type="protein sequence ID" value="QDZ39138.1"/>
    <property type="molecule type" value="Genomic_DNA"/>
</dbReference>
<name>A0A5B8NJN2_9CHRO</name>
<keyword evidence="3" id="KW-0963">Cytoplasm</keyword>
<dbReference type="InterPro" id="IPR003836">
    <property type="entry name" value="Glucokinase"/>
</dbReference>
<dbReference type="Gene3D" id="3.40.367.20">
    <property type="match status" value="1"/>
</dbReference>
<comment type="subcellular location">
    <subcellularLocation>
        <location evidence="3">Cytoplasm</location>
    </subcellularLocation>
</comment>
<organism evidence="5 6">
    <name type="scientific">Euhalothece natronophila Z-M001</name>
    <dbReference type="NCBI Taxonomy" id="522448"/>
    <lineage>
        <taxon>Bacteria</taxon>
        <taxon>Bacillati</taxon>
        <taxon>Cyanobacteriota</taxon>
        <taxon>Cyanophyceae</taxon>
        <taxon>Oscillatoriophycideae</taxon>
        <taxon>Chroococcales</taxon>
        <taxon>Halothecacae</taxon>
        <taxon>Halothece cluster</taxon>
        <taxon>Euhalothece</taxon>
    </lineage>
</organism>
<keyword evidence="1 3" id="KW-0808">Transferase</keyword>
<dbReference type="Proteomes" id="UP000318453">
    <property type="component" value="Chromosome"/>
</dbReference>
<dbReference type="GO" id="GO:0006096">
    <property type="term" value="P:glycolytic process"/>
    <property type="evidence" value="ECO:0007669"/>
    <property type="project" value="UniProtKB-UniRule"/>
</dbReference>
<dbReference type="PANTHER" id="PTHR47363:SF1">
    <property type="entry name" value="GLUCOKINASE"/>
    <property type="match status" value="1"/>
</dbReference>
<protein>
    <recommendedName>
        <fullName evidence="3">Glucokinase</fullName>
        <ecNumber evidence="3">2.7.1.2</ecNumber>
    </recommendedName>
    <alternativeName>
        <fullName evidence="3">Glucose kinase</fullName>
    </alternativeName>
</protein>
<keyword evidence="3" id="KW-0547">Nucleotide-binding</keyword>
<dbReference type="AlphaFoldDB" id="A0A5B8NJN2"/>
<reference evidence="5" key="1">
    <citation type="submission" date="2019-08" db="EMBL/GenBank/DDBJ databases">
        <title>Carotenoids and Carotenoid Binding Proteins in the Halophilic Cyanobacterium Euhalothece sp. ZM00.</title>
        <authorList>
            <person name="Cho S.M."/>
            <person name="Song J.Y."/>
            <person name="Park Y.-I."/>
        </authorList>
    </citation>
    <scope>NUCLEOTIDE SEQUENCE [LARGE SCALE GENOMIC DNA]</scope>
    <source>
        <strain evidence="5">Z-M001</strain>
    </source>
</reference>
<dbReference type="GO" id="GO:0005536">
    <property type="term" value="F:D-glucose binding"/>
    <property type="evidence" value="ECO:0007669"/>
    <property type="project" value="InterPro"/>
</dbReference>
<dbReference type="GO" id="GO:0004340">
    <property type="term" value="F:glucokinase activity"/>
    <property type="evidence" value="ECO:0007669"/>
    <property type="project" value="UniProtKB-UniRule"/>
</dbReference>